<keyword evidence="2" id="KW-1185">Reference proteome</keyword>
<organism evidence="1 2">
    <name type="scientific">Eleutherodactylus coqui</name>
    <name type="common">Puerto Rican coqui</name>
    <dbReference type="NCBI Taxonomy" id="57060"/>
    <lineage>
        <taxon>Eukaryota</taxon>
        <taxon>Metazoa</taxon>
        <taxon>Chordata</taxon>
        <taxon>Craniata</taxon>
        <taxon>Vertebrata</taxon>
        <taxon>Euteleostomi</taxon>
        <taxon>Amphibia</taxon>
        <taxon>Batrachia</taxon>
        <taxon>Anura</taxon>
        <taxon>Neobatrachia</taxon>
        <taxon>Hyloidea</taxon>
        <taxon>Eleutherodactylidae</taxon>
        <taxon>Eleutherodactylinae</taxon>
        <taxon>Eleutherodactylus</taxon>
        <taxon>Eleutherodactylus</taxon>
    </lineage>
</organism>
<name>A0A8J6F7N3_ELECQ</name>
<reference evidence="1" key="1">
    <citation type="thesis" date="2020" institute="ProQuest LLC" country="789 East Eisenhower Parkway, Ann Arbor, MI, USA">
        <title>Comparative Genomics and Chromosome Evolution.</title>
        <authorList>
            <person name="Mudd A.B."/>
        </authorList>
    </citation>
    <scope>NUCLEOTIDE SEQUENCE</scope>
    <source>
        <strain evidence="1">HN-11 Male</strain>
        <tissue evidence="1">Kidney and liver</tissue>
    </source>
</reference>
<protein>
    <submittedName>
        <fullName evidence="1">Uncharacterized protein</fullName>
    </submittedName>
</protein>
<evidence type="ECO:0000313" key="2">
    <source>
        <dbReference type="Proteomes" id="UP000770717"/>
    </source>
</evidence>
<dbReference type="EMBL" id="WNTK01000005">
    <property type="protein sequence ID" value="KAG9483087.1"/>
    <property type="molecule type" value="Genomic_DNA"/>
</dbReference>
<proteinExistence type="predicted"/>
<comment type="caution">
    <text evidence="1">The sequence shown here is derived from an EMBL/GenBank/DDBJ whole genome shotgun (WGS) entry which is preliminary data.</text>
</comment>
<accession>A0A8J6F7N3</accession>
<dbReference type="Proteomes" id="UP000770717">
    <property type="component" value="Unassembled WGS sequence"/>
</dbReference>
<evidence type="ECO:0000313" key="1">
    <source>
        <dbReference type="EMBL" id="KAG9483087.1"/>
    </source>
</evidence>
<sequence>MAGPFKDRLQRLFGCWKVIKSCAGGGYFHVVSCLVFFLKSRHVKRKEWLSNLNDLGPSIQWVAEWGKGGGSRWELPFPLPKWELPLHVVTK</sequence>
<dbReference type="AlphaFoldDB" id="A0A8J6F7N3"/>
<gene>
    <name evidence="1" type="ORF">GDO78_009174</name>
</gene>